<evidence type="ECO:0000256" key="1">
    <source>
        <dbReference type="SAM" id="MobiDB-lite"/>
    </source>
</evidence>
<reference evidence="2 3" key="1">
    <citation type="submission" date="2018-10" db="EMBL/GenBank/DDBJ databases">
        <title>Genome sequencing of Arthrobacter oryzae TNB02.</title>
        <authorList>
            <person name="Cho Y.-J."/>
            <person name="Cho A."/>
            <person name="Kim O.-S."/>
        </authorList>
    </citation>
    <scope>NUCLEOTIDE SEQUENCE [LARGE SCALE GENOMIC DNA]</scope>
    <source>
        <strain evidence="2 3">TNB02</strain>
    </source>
</reference>
<sequence>MTIQPLPVPTRIFNGEGLISYASRHAARNGTTVEEIERALFEGGAIPKPSHRRTPERLQAWRDLGDLHESAFTTPAKIDGSEVIDRELCLRCTQGSGGTARLPRIGWVCARHCRWLGTTQHDIRALPELIAAERHYRRDLAPRGVLVDSPIMLWARECATTVLRSSTVVFRQSTVRERSRRGSTSDLDLLAYPETVNVARLATSPGFNTRMLQPGLWHRDRYDLSIKAVAGFFPAAHEDESLRAAHRITAFFDAIAWNIKRNPPPSPADAGPGTPLGQAWSTRGR</sequence>
<dbReference type="AlphaFoldDB" id="A0A3N0BRN6"/>
<evidence type="ECO:0000313" key="2">
    <source>
        <dbReference type="EMBL" id="RNL51720.1"/>
    </source>
</evidence>
<feature type="region of interest" description="Disordered" evidence="1">
    <location>
        <begin position="262"/>
        <end position="285"/>
    </location>
</feature>
<protein>
    <recommendedName>
        <fullName evidence="4">TniQ protein</fullName>
    </recommendedName>
</protein>
<proteinExistence type="predicted"/>
<keyword evidence="3" id="KW-1185">Reference proteome</keyword>
<organism evidence="2 3">
    <name type="scientific">Arthrobacter oryzae</name>
    <dbReference type="NCBI Taxonomy" id="409290"/>
    <lineage>
        <taxon>Bacteria</taxon>
        <taxon>Bacillati</taxon>
        <taxon>Actinomycetota</taxon>
        <taxon>Actinomycetes</taxon>
        <taxon>Micrococcales</taxon>
        <taxon>Micrococcaceae</taxon>
        <taxon>Arthrobacter</taxon>
    </lineage>
</organism>
<comment type="caution">
    <text evidence="2">The sequence shown here is derived from an EMBL/GenBank/DDBJ whole genome shotgun (WGS) entry which is preliminary data.</text>
</comment>
<accession>A0A3N0BRN6</accession>
<gene>
    <name evidence="2" type="ORF">D7003_15225</name>
</gene>
<dbReference type="OrthoDB" id="4922445at2"/>
<evidence type="ECO:0000313" key="3">
    <source>
        <dbReference type="Proteomes" id="UP000273807"/>
    </source>
</evidence>
<evidence type="ECO:0008006" key="4">
    <source>
        <dbReference type="Google" id="ProtNLM"/>
    </source>
</evidence>
<dbReference type="EMBL" id="RBED01000123">
    <property type="protein sequence ID" value="RNL51720.1"/>
    <property type="molecule type" value="Genomic_DNA"/>
</dbReference>
<dbReference type="Proteomes" id="UP000273807">
    <property type="component" value="Unassembled WGS sequence"/>
</dbReference>
<dbReference type="RefSeq" id="WP_123256271.1">
    <property type="nucleotide sequence ID" value="NZ_RBED01000123.1"/>
</dbReference>
<name>A0A3N0BRN6_9MICC</name>